<evidence type="ECO:0000313" key="3">
    <source>
        <dbReference type="Proteomes" id="UP000030708"/>
    </source>
</evidence>
<evidence type="ECO:0000256" key="1">
    <source>
        <dbReference type="SAM" id="MobiDB-lite"/>
    </source>
</evidence>
<sequence>MKYSELFYCFSIWEEAYKYDDMVKGKNKTVGRTSNKFEKVEYNNNNILNNDEEKEKKTSDKLINNNNVESTNNINSEQDYSDMYPSSRDENIKRNEEEINIDNKYDRIEKFEKLKKIYNKTNNYDKRNMNIYRRSTSTPNMTRKKRMVMKKNKSFPYPHTGYNYPNSLKETNFIYSYELYSGPKYVIDSTASEKSFLESSQIVSNSCTNQSGVMDIHLLPTNLTNRTKTTERRRQNEDDRSKNIILITNNETNKNEIKENNKILKTSHSLYCLNNNFNKTEKCKIKKSNSTYFNDKNISLYF</sequence>
<dbReference type="Proteomes" id="UP000030708">
    <property type="component" value="Unassembled WGS sequence"/>
</dbReference>
<gene>
    <name evidence="2" type="ORF">PFTANZ_00568</name>
</gene>
<name>A0A024WEA9_PLAFA</name>
<feature type="compositionally biased region" description="Basic and acidic residues" evidence="1">
    <location>
        <begin position="51"/>
        <end position="60"/>
    </location>
</feature>
<protein>
    <submittedName>
        <fullName evidence="2">Uncharacterized protein</fullName>
    </submittedName>
</protein>
<dbReference type="OrthoDB" id="378350at2759"/>
<dbReference type="AlphaFoldDB" id="A0A024WEA9"/>
<reference evidence="2 3" key="2">
    <citation type="submission" date="2013-02" db="EMBL/GenBank/DDBJ databases">
        <title>The Genome Sequence of Plasmodium falciparum Tanzania (2000708).</title>
        <authorList>
            <consortium name="The Broad Institute Genome Sequencing Platform"/>
            <consortium name="The Broad Institute Genome Sequencing Center for Infectious Disease"/>
            <person name="Neafsey D."/>
            <person name="Cheeseman I."/>
            <person name="Volkman S."/>
            <person name="Adams J."/>
            <person name="Walker B."/>
            <person name="Young S.K."/>
            <person name="Zeng Q."/>
            <person name="Gargeya S."/>
            <person name="Fitzgerald M."/>
            <person name="Haas B."/>
            <person name="Abouelleil A."/>
            <person name="Alvarado L."/>
            <person name="Arachchi H.M."/>
            <person name="Berlin A.M."/>
            <person name="Chapman S.B."/>
            <person name="Dewar J."/>
            <person name="Goldberg J."/>
            <person name="Griggs A."/>
            <person name="Gujja S."/>
            <person name="Hansen M."/>
            <person name="Howarth C."/>
            <person name="Imamovic A."/>
            <person name="Larimer J."/>
            <person name="McCowan C."/>
            <person name="Murphy C."/>
            <person name="Neiman D."/>
            <person name="Pearson M."/>
            <person name="Priest M."/>
            <person name="Roberts A."/>
            <person name="Saif S."/>
            <person name="Shea T."/>
            <person name="Sisk P."/>
            <person name="Sykes S."/>
            <person name="Wortman J."/>
            <person name="Nusbaum C."/>
            <person name="Birren B."/>
        </authorList>
    </citation>
    <scope>NUCLEOTIDE SEQUENCE [LARGE SCALE GENOMIC DNA]</scope>
    <source>
        <strain evidence="3">Tanzania (2000708)</strain>
    </source>
</reference>
<dbReference type="EMBL" id="KI926290">
    <property type="protein sequence ID" value="ETW38730.1"/>
    <property type="molecule type" value="Genomic_DNA"/>
</dbReference>
<accession>A0A024WEA9</accession>
<feature type="region of interest" description="Disordered" evidence="1">
    <location>
        <begin position="50"/>
        <end position="95"/>
    </location>
</feature>
<organism evidence="2 3">
    <name type="scientific">Plasmodium falciparum Tanzania</name>
    <name type="common">2000708</name>
    <dbReference type="NCBI Taxonomy" id="1036725"/>
    <lineage>
        <taxon>Eukaryota</taxon>
        <taxon>Sar</taxon>
        <taxon>Alveolata</taxon>
        <taxon>Apicomplexa</taxon>
        <taxon>Aconoidasida</taxon>
        <taxon>Haemosporida</taxon>
        <taxon>Plasmodiidae</taxon>
        <taxon>Plasmodium</taxon>
        <taxon>Plasmodium (Laverania)</taxon>
    </lineage>
</organism>
<reference evidence="2 3" key="1">
    <citation type="submission" date="2013-02" db="EMBL/GenBank/DDBJ databases">
        <title>The Genome Annotation of Plasmodium falciparum Tanzania (2000708).</title>
        <authorList>
            <consortium name="The Broad Institute Genome Sequencing Platform"/>
            <consortium name="The Broad Institute Genome Sequencing Center for Infectious Disease"/>
            <person name="Neafsey D."/>
            <person name="Hoffman S."/>
            <person name="Volkman S."/>
            <person name="Rosenthal P."/>
            <person name="Walker B."/>
            <person name="Young S.K."/>
            <person name="Zeng Q."/>
            <person name="Gargeya S."/>
            <person name="Fitzgerald M."/>
            <person name="Haas B."/>
            <person name="Abouelleil A."/>
            <person name="Allen A.W."/>
            <person name="Alvarado L."/>
            <person name="Arachchi H.M."/>
            <person name="Berlin A.M."/>
            <person name="Chapman S.B."/>
            <person name="Gainer-Dewar J."/>
            <person name="Goldberg J."/>
            <person name="Griggs A."/>
            <person name="Gujja S."/>
            <person name="Hansen M."/>
            <person name="Howarth C."/>
            <person name="Imamovic A."/>
            <person name="Ireland A."/>
            <person name="Larimer J."/>
            <person name="McCowan C."/>
            <person name="Murphy C."/>
            <person name="Pearson M."/>
            <person name="Poon T.W."/>
            <person name="Priest M."/>
            <person name="Roberts A."/>
            <person name="Saif S."/>
            <person name="Shea T."/>
            <person name="Sisk P."/>
            <person name="Sykes S."/>
            <person name="Wortman J."/>
            <person name="Nusbaum C."/>
            <person name="Birren B."/>
        </authorList>
    </citation>
    <scope>NUCLEOTIDE SEQUENCE [LARGE SCALE GENOMIC DNA]</scope>
    <source>
        <strain evidence="3">Tanzania (2000708)</strain>
    </source>
</reference>
<feature type="compositionally biased region" description="Low complexity" evidence="1">
    <location>
        <begin position="63"/>
        <end position="77"/>
    </location>
</feature>
<proteinExistence type="predicted"/>
<evidence type="ECO:0000313" key="2">
    <source>
        <dbReference type="EMBL" id="ETW38730.1"/>
    </source>
</evidence>